<keyword evidence="1" id="KW-1133">Transmembrane helix</keyword>
<evidence type="ECO:0000256" key="1">
    <source>
        <dbReference type="SAM" id="Phobius"/>
    </source>
</evidence>
<evidence type="ECO:0000313" key="2">
    <source>
        <dbReference type="EMBL" id="KRY75121.1"/>
    </source>
</evidence>
<evidence type="ECO:0000313" key="5">
    <source>
        <dbReference type="Proteomes" id="UP000054632"/>
    </source>
</evidence>
<evidence type="ECO:0000313" key="3">
    <source>
        <dbReference type="EMBL" id="KRZ31146.1"/>
    </source>
</evidence>
<dbReference type="Proteomes" id="UP000054632">
    <property type="component" value="Unassembled WGS sequence"/>
</dbReference>
<dbReference type="Proteomes" id="UP000054805">
    <property type="component" value="Unassembled WGS sequence"/>
</dbReference>
<feature type="transmembrane region" description="Helical" evidence="1">
    <location>
        <begin position="20"/>
        <end position="41"/>
    </location>
</feature>
<dbReference type="EMBL" id="JYDV01000010">
    <property type="protein sequence ID" value="KRZ43373.1"/>
    <property type="molecule type" value="Genomic_DNA"/>
</dbReference>
<keyword evidence="1" id="KW-0472">Membrane</keyword>
<protein>
    <submittedName>
        <fullName evidence="2">Uncharacterized protein</fullName>
    </submittedName>
</protein>
<reference evidence="5 6" key="1">
    <citation type="submission" date="2015-01" db="EMBL/GenBank/DDBJ databases">
        <title>Evolution of Trichinella species and genotypes.</title>
        <authorList>
            <person name="Korhonen P.K."/>
            <person name="Edoardo P."/>
            <person name="Giuseppe L.R."/>
            <person name="Gasser R.B."/>
        </authorList>
    </citation>
    <scope>NUCLEOTIDE SEQUENCE [LARGE SCALE GENOMIC DNA]</scope>
    <source>
        <strain evidence="2">ISS13</strain>
        <strain evidence="4">ISS176</strain>
        <strain evidence="3">ISS588</strain>
    </source>
</reference>
<gene>
    <name evidence="2" type="ORF">T4A_12628</name>
    <name evidence="3" type="ORF">T4B_970</name>
    <name evidence="4" type="ORF">T4C_3613</name>
</gene>
<name>A0A0V1ENF8_TRIPS</name>
<dbReference type="EMBL" id="JYDS01000028">
    <property type="protein sequence ID" value="KRZ31146.1"/>
    <property type="molecule type" value="Genomic_DNA"/>
</dbReference>
<dbReference type="PROSITE" id="PS51257">
    <property type="entry name" value="PROKAR_LIPOPROTEIN"/>
    <property type="match status" value="1"/>
</dbReference>
<evidence type="ECO:0000313" key="4">
    <source>
        <dbReference type="EMBL" id="KRZ43373.1"/>
    </source>
</evidence>
<dbReference type="EMBL" id="JYDR01000020">
    <property type="protein sequence ID" value="KRY75121.1"/>
    <property type="molecule type" value="Genomic_DNA"/>
</dbReference>
<keyword evidence="6" id="KW-1185">Reference proteome</keyword>
<accession>A0A0V1ENF8</accession>
<organism evidence="2 5">
    <name type="scientific">Trichinella pseudospiralis</name>
    <name type="common">Parasitic roundworm</name>
    <dbReference type="NCBI Taxonomy" id="6337"/>
    <lineage>
        <taxon>Eukaryota</taxon>
        <taxon>Metazoa</taxon>
        <taxon>Ecdysozoa</taxon>
        <taxon>Nematoda</taxon>
        <taxon>Enoplea</taxon>
        <taxon>Dorylaimia</taxon>
        <taxon>Trichinellida</taxon>
        <taxon>Trichinellidae</taxon>
        <taxon>Trichinella</taxon>
    </lineage>
</organism>
<dbReference type="Proteomes" id="UP000054826">
    <property type="component" value="Unassembled WGS sequence"/>
</dbReference>
<proteinExistence type="predicted"/>
<evidence type="ECO:0000313" key="6">
    <source>
        <dbReference type="Proteomes" id="UP000054805"/>
    </source>
</evidence>
<comment type="caution">
    <text evidence="2">The sequence shown here is derived from an EMBL/GenBank/DDBJ whole genome shotgun (WGS) entry which is preliminary data.</text>
</comment>
<dbReference type="AlphaFoldDB" id="A0A0V1ENF8"/>
<keyword evidence="1" id="KW-0812">Transmembrane</keyword>
<sequence length="77" mass="8446">MAADIKKICLSMKLDKNKELLIVALTTISLYSCPTNIYTLGLSNDSDMADNASNQCKTVLLITHRNKDVGGPEWSNT</sequence>